<dbReference type="CDD" id="cd11065">
    <property type="entry name" value="CYP64-like"/>
    <property type="match status" value="1"/>
</dbReference>
<keyword evidence="9 14" id="KW-0560">Oxidoreductase</keyword>
<dbReference type="OrthoDB" id="2789670at2759"/>
<evidence type="ECO:0000256" key="7">
    <source>
        <dbReference type="ARBA" id="ARBA00022723"/>
    </source>
</evidence>
<keyword evidence="16" id="KW-1185">Reference proteome</keyword>
<dbReference type="Proteomes" id="UP000016930">
    <property type="component" value="Unassembled WGS sequence"/>
</dbReference>
<keyword evidence="8" id="KW-1133">Transmembrane helix</keyword>
<dbReference type="PANTHER" id="PTHR46300:SF7">
    <property type="entry name" value="P450, PUTATIVE (EUROFUNG)-RELATED"/>
    <property type="match status" value="1"/>
</dbReference>
<dbReference type="Pfam" id="PF00067">
    <property type="entry name" value="p450"/>
    <property type="match status" value="1"/>
</dbReference>
<evidence type="ECO:0000313" key="15">
    <source>
        <dbReference type="EMBL" id="EMD35958.1"/>
    </source>
</evidence>
<dbReference type="GO" id="GO:0020037">
    <property type="term" value="F:heme binding"/>
    <property type="evidence" value="ECO:0007669"/>
    <property type="project" value="InterPro"/>
</dbReference>
<dbReference type="InterPro" id="IPR001128">
    <property type="entry name" value="Cyt_P450"/>
</dbReference>
<proteinExistence type="inferred from homology"/>
<keyword evidence="5 13" id="KW-0349">Heme</keyword>
<keyword evidence="10 13" id="KW-0408">Iron</keyword>
<dbReference type="SUPFAM" id="SSF48264">
    <property type="entry name" value="Cytochrome P450"/>
    <property type="match status" value="1"/>
</dbReference>
<dbReference type="EMBL" id="KB445799">
    <property type="protein sequence ID" value="EMD35958.1"/>
    <property type="molecule type" value="Genomic_DNA"/>
</dbReference>
<protein>
    <recommendedName>
        <fullName evidence="17">Cytochrome P450</fullName>
    </recommendedName>
</protein>
<dbReference type="InterPro" id="IPR017972">
    <property type="entry name" value="Cyt_P450_CS"/>
</dbReference>
<sequence>MISVDLWNSLRSNLGVLALLLALGLVIATRRQYATASKGRTLPPGPPGKPMIGSILEVAQLNAPCALTRYGEQYGKYLGSQTCSCVTHQAVPGDLVMFRGLGKNVLVLNSLRAINDLFDKRAANYSNRPTVVFLPYGDEWRAHRKLMHSALGPAQIKQYNRIQEDAAALMTKALIDKPEQFWGLVRTYVAKVIIAITYGISASSIQDELIKMGEEVMEISAKAALPGHYLCDSIPLFKYAPPWVAFQREARRGRAMVQRFITEPIEHIKRDMENDTAPPSFTRDLLSLPEEEAPERNRRLPWVSGTMFNGMISTYSTVLSFILAMALNPEKQKLAQAEIDAVIGEGRLPTLADRQDLPYVNAIVKEVMRWLPTVPLGVPRCSVQEDFHGDYYIPKDTVLIPNVWYTSHDRAIAFEPNVKYDPQTFLPERFLDDSTTTPDPTAWAFGFGRRICPGRHLAENSLFIIVATMLTVFNISPPKDGTIPEEFTSGTGRYVWLCSRITSYITYIIWQDYERISVLFYFSL</sequence>
<feature type="binding site" description="axial binding residue" evidence="13">
    <location>
        <position position="452"/>
    </location>
    <ligand>
        <name>heme</name>
        <dbReference type="ChEBI" id="CHEBI:30413"/>
    </ligand>
    <ligandPart>
        <name>Fe</name>
        <dbReference type="ChEBI" id="CHEBI:18248"/>
    </ligandPart>
</feature>
<accession>M2QFZ8</accession>
<dbReference type="STRING" id="914234.M2QFZ8"/>
<organism evidence="15 16">
    <name type="scientific">Ceriporiopsis subvermispora (strain B)</name>
    <name type="common">White-rot fungus</name>
    <name type="synonym">Gelatoporia subvermispora</name>
    <dbReference type="NCBI Taxonomy" id="914234"/>
    <lineage>
        <taxon>Eukaryota</taxon>
        <taxon>Fungi</taxon>
        <taxon>Dikarya</taxon>
        <taxon>Basidiomycota</taxon>
        <taxon>Agaricomycotina</taxon>
        <taxon>Agaricomycetes</taxon>
        <taxon>Polyporales</taxon>
        <taxon>Gelatoporiaceae</taxon>
        <taxon>Gelatoporia</taxon>
    </lineage>
</organism>
<comment type="cofactor">
    <cofactor evidence="1 13">
        <name>heme</name>
        <dbReference type="ChEBI" id="CHEBI:30413"/>
    </cofactor>
</comment>
<comment type="similarity">
    <text evidence="4 14">Belongs to the cytochrome P450 family.</text>
</comment>
<dbReference type="InterPro" id="IPR050364">
    <property type="entry name" value="Cytochrome_P450_fung"/>
</dbReference>
<evidence type="ECO:0000256" key="11">
    <source>
        <dbReference type="ARBA" id="ARBA00023033"/>
    </source>
</evidence>
<evidence type="ECO:0000256" key="12">
    <source>
        <dbReference type="ARBA" id="ARBA00023136"/>
    </source>
</evidence>
<evidence type="ECO:0000256" key="8">
    <source>
        <dbReference type="ARBA" id="ARBA00022989"/>
    </source>
</evidence>
<dbReference type="GO" id="GO:0004497">
    <property type="term" value="F:monooxygenase activity"/>
    <property type="evidence" value="ECO:0007669"/>
    <property type="project" value="UniProtKB-KW"/>
</dbReference>
<dbReference type="Gene3D" id="1.10.630.10">
    <property type="entry name" value="Cytochrome P450"/>
    <property type="match status" value="1"/>
</dbReference>
<dbReference type="PRINTS" id="PR00385">
    <property type="entry name" value="P450"/>
</dbReference>
<dbReference type="AlphaFoldDB" id="M2QFZ8"/>
<name>M2QFZ8_CERS8</name>
<keyword evidence="6" id="KW-0812">Transmembrane</keyword>
<dbReference type="PANTHER" id="PTHR46300">
    <property type="entry name" value="P450, PUTATIVE (EUROFUNG)-RELATED-RELATED"/>
    <property type="match status" value="1"/>
</dbReference>
<dbReference type="InterPro" id="IPR036396">
    <property type="entry name" value="Cyt_P450_sf"/>
</dbReference>
<evidence type="ECO:0000256" key="9">
    <source>
        <dbReference type="ARBA" id="ARBA00023002"/>
    </source>
</evidence>
<evidence type="ECO:0000256" key="2">
    <source>
        <dbReference type="ARBA" id="ARBA00004167"/>
    </source>
</evidence>
<evidence type="ECO:0000256" key="6">
    <source>
        <dbReference type="ARBA" id="ARBA00022692"/>
    </source>
</evidence>
<evidence type="ECO:0000313" key="16">
    <source>
        <dbReference type="Proteomes" id="UP000016930"/>
    </source>
</evidence>
<dbReference type="InterPro" id="IPR002401">
    <property type="entry name" value="Cyt_P450_E_grp-I"/>
</dbReference>
<evidence type="ECO:0000256" key="13">
    <source>
        <dbReference type="PIRSR" id="PIRSR602401-1"/>
    </source>
</evidence>
<reference evidence="15 16" key="1">
    <citation type="journal article" date="2012" name="Proc. Natl. Acad. Sci. U.S.A.">
        <title>Comparative genomics of Ceriporiopsis subvermispora and Phanerochaete chrysosporium provide insight into selective ligninolysis.</title>
        <authorList>
            <person name="Fernandez-Fueyo E."/>
            <person name="Ruiz-Duenas F.J."/>
            <person name="Ferreira P."/>
            <person name="Floudas D."/>
            <person name="Hibbett D.S."/>
            <person name="Canessa P."/>
            <person name="Larrondo L.F."/>
            <person name="James T.Y."/>
            <person name="Seelenfreund D."/>
            <person name="Lobos S."/>
            <person name="Polanco R."/>
            <person name="Tello M."/>
            <person name="Honda Y."/>
            <person name="Watanabe T."/>
            <person name="Watanabe T."/>
            <person name="Ryu J.S."/>
            <person name="Kubicek C.P."/>
            <person name="Schmoll M."/>
            <person name="Gaskell J."/>
            <person name="Hammel K.E."/>
            <person name="St John F.J."/>
            <person name="Vanden Wymelenberg A."/>
            <person name="Sabat G."/>
            <person name="Splinter BonDurant S."/>
            <person name="Syed K."/>
            <person name="Yadav J.S."/>
            <person name="Doddapaneni H."/>
            <person name="Subramanian V."/>
            <person name="Lavin J.L."/>
            <person name="Oguiza J.A."/>
            <person name="Perez G."/>
            <person name="Pisabarro A.G."/>
            <person name="Ramirez L."/>
            <person name="Santoyo F."/>
            <person name="Master E."/>
            <person name="Coutinho P.M."/>
            <person name="Henrissat B."/>
            <person name="Lombard V."/>
            <person name="Magnuson J.K."/>
            <person name="Kuees U."/>
            <person name="Hori C."/>
            <person name="Igarashi K."/>
            <person name="Samejima M."/>
            <person name="Held B.W."/>
            <person name="Barry K.W."/>
            <person name="LaButti K.M."/>
            <person name="Lapidus A."/>
            <person name="Lindquist E.A."/>
            <person name="Lucas S.M."/>
            <person name="Riley R."/>
            <person name="Salamov A.A."/>
            <person name="Hoffmeister D."/>
            <person name="Schwenk D."/>
            <person name="Hadar Y."/>
            <person name="Yarden O."/>
            <person name="de Vries R.P."/>
            <person name="Wiebenga A."/>
            <person name="Stenlid J."/>
            <person name="Eastwood D."/>
            <person name="Grigoriev I.V."/>
            <person name="Berka R.M."/>
            <person name="Blanchette R.A."/>
            <person name="Kersten P."/>
            <person name="Martinez A.T."/>
            <person name="Vicuna R."/>
            <person name="Cullen D."/>
        </authorList>
    </citation>
    <scope>NUCLEOTIDE SEQUENCE [LARGE SCALE GENOMIC DNA]</scope>
    <source>
        <strain evidence="15 16">B</strain>
    </source>
</reference>
<dbReference type="PRINTS" id="PR00463">
    <property type="entry name" value="EP450I"/>
</dbReference>
<dbReference type="HOGENOM" id="CLU_001570_2_3_1"/>
<dbReference type="PROSITE" id="PS00086">
    <property type="entry name" value="CYTOCHROME_P450"/>
    <property type="match status" value="1"/>
</dbReference>
<comment type="pathway">
    <text evidence="3">Secondary metabolite biosynthesis.</text>
</comment>
<keyword evidence="12" id="KW-0472">Membrane</keyword>
<evidence type="ECO:0000256" key="4">
    <source>
        <dbReference type="ARBA" id="ARBA00010617"/>
    </source>
</evidence>
<dbReference type="GO" id="GO:0016020">
    <property type="term" value="C:membrane"/>
    <property type="evidence" value="ECO:0007669"/>
    <property type="project" value="UniProtKB-SubCell"/>
</dbReference>
<evidence type="ECO:0000256" key="5">
    <source>
        <dbReference type="ARBA" id="ARBA00022617"/>
    </source>
</evidence>
<evidence type="ECO:0000256" key="10">
    <source>
        <dbReference type="ARBA" id="ARBA00023004"/>
    </source>
</evidence>
<evidence type="ECO:0000256" key="3">
    <source>
        <dbReference type="ARBA" id="ARBA00005179"/>
    </source>
</evidence>
<dbReference type="GO" id="GO:0005506">
    <property type="term" value="F:iron ion binding"/>
    <property type="evidence" value="ECO:0007669"/>
    <property type="project" value="InterPro"/>
</dbReference>
<evidence type="ECO:0008006" key="17">
    <source>
        <dbReference type="Google" id="ProtNLM"/>
    </source>
</evidence>
<keyword evidence="11 14" id="KW-0503">Monooxygenase</keyword>
<evidence type="ECO:0000256" key="1">
    <source>
        <dbReference type="ARBA" id="ARBA00001971"/>
    </source>
</evidence>
<dbReference type="GO" id="GO:0016705">
    <property type="term" value="F:oxidoreductase activity, acting on paired donors, with incorporation or reduction of molecular oxygen"/>
    <property type="evidence" value="ECO:0007669"/>
    <property type="project" value="InterPro"/>
</dbReference>
<keyword evidence="7 13" id="KW-0479">Metal-binding</keyword>
<evidence type="ECO:0000256" key="14">
    <source>
        <dbReference type="RuleBase" id="RU000461"/>
    </source>
</evidence>
<comment type="subcellular location">
    <subcellularLocation>
        <location evidence="2">Membrane</location>
        <topology evidence="2">Single-pass membrane protein</topology>
    </subcellularLocation>
</comment>
<gene>
    <name evidence="15" type="ORF">CERSUDRAFT_53073</name>
</gene>